<feature type="transmembrane region" description="Helical" evidence="7">
    <location>
        <begin position="66"/>
        <end position="85"/>
    </location>
</feature>
<evidence type="ECO:0000313" key="8">
    <source>
        <dbReference type="EMBL" id="TCP57171.1"/>
    </source>
</evidence>
<protein>
    <submittedName>
        <fullName evidence="8">MmpS family membrane protein</fullName>
    </submittedName>
</protein>
<evidence type="ECO:0000313" key="9">
    <source>
        <dbReference type="Proteomes" id="UP000294911"/>
    </source>
</evidence>
<dbReference type="RefSeq" id="WP_132875680.1">
    <property type="nucleotide sequence ID" value="NZ_SLXQ01000001.1"/>
</dbReference>
<comment type="similarity">
    <text evidence="2">Belongs to the MmpS family.</text>
</comment>
<evidence type="ECO:0000256" key="4">
    <source>
        <dbReference type="ARBA" id="ARBA00022692"/>
    </source>
</evidence>
<reference evidence="8 9" key="1">
    <citation type="submission" date="2019-03" db="EMBL/GenBank/DDBJ databases">
        <title>Genomic Encyclopedia of Type Strains, Phase IV (KMG-IV): sequencing the most valuable type-strain genomes for metagenomic binning, comparative biology and taxonomic classification.</title>
        <authorList>
            <person name="Goeker M."/>
        </authorList>
    </citation>
    <scope>NUCLEOTIDE SEQUENCE [LARGE SCALE GENOMIC DNA]</scope>
    <source>
        <strain evidence="8 9">DSM 45765</strain>
    </source>
</reference>
<keyword evidence="4 7" id="KW-0812">Transmembrane</keyword>
<comment type="subcellular location">
    <subcellularLocation>
        <location evidence="1">Cell membrane</location>
    </subcellularLocation>
</comment>
<feature type="transmembrane region" description="Helical" evidence="7">
    <location>
        <begin position="15"/>
        <end position="36"/>
    </location>
</feature>
<keyword evidence="6 7" id="KW-0472">Membrane</keyword>
<dbReference type="InterPro" id="IPR008693">
    <property type="entry name" value="MmpS"/>
</dbReference>
<name>A0A4R2RBS3_9PSEU</name>
<evidence type="ECO:0000256" key="1">
    <source>
        <dbReference type="ARBA" id="ARBA00004236"/>
    </source>
</evidence>
<keyword evidence="9" id="KW-1185">Reference proteome</keyword>
<dbReference type="Proteomes" id="UP000294911">
    <property type="component" value="Unassembled WGS sequence"/>
</dbReference>
<evidence type="ECO:0000256" key="3">
    <source>
        <dbReference type="ARBA" id="ARBA00022475"/>
    </source>
</evidence>
<evidence type="ECO:0000256" key="6">
    <source>
        <dbReference type="ARBA" id="ARBA00023136"/>
    </source>
</evidence>
<proteinExistence type="inferred from homology"/>
<dbReference type="PROSITE" id="PS51257">
    <property type="entry name" value="PROKAR_LIPOPROTEIN"/>
    <property type="match status" value="1"/>
</dbReference>
<dbReference type="EMBL" id="SLXQ01000001">
    <property type="protein sequence ID" value="TCP57171.1"/>
    <property type="molecule type" value="Genomic_DNA"/>
</dbReference>
<dbReference type="GO" id="GO:0005886">
    <property type="term" value="C:plasma membrane"/>
    <property type="evidence" value="ECO:0007669"/>
    <property type="project" value="UniProtKB-SubCell"/>
</dbReference>
<sequence>MPASARAEHPHRDPAAIFTAFAWAAFACGMVGAVGAPLLSLWIWPVIVAGLGIVLGIIAAFGAERVLALLSVGLCVVGIVFSILIRSSAPFNAVTMSAELNERLTQAAADEGFTVTYELITDVPRITAVSYRDADGEVQQRDNVSAPWSVSLHTNDFTNTQFGLIGDVRENAEITCRVLLEDRLITERTGTGSARCAA</sequence>
<evidence type="ECO:0000256" key="2">
    <source>
        <dbReference type="ARBA" id="ARBA00007531"/>
    </source>
</evidence>
<evidence type="ECO:0000256" key="5">
    <source>
        <dbReference type="ARBA" id="ARBA00022989"/>
    </source>
</evidence>
<comment type="caution">
    <text evidence="8">The sequence shown here is derived from an EMBL/GenBank/DDBJ whole genome shotgun (WGS) entry which is preliminary data.</text>
</comment>
<gene>
    <name evidence="8" type="ORF">EV191_1011124</name>
</gene>
<organism evidence="8 9">
    <name type="scientific">Tamaricihabitans halophyticus</name>
    <dbReference type="NCBI Taxonomy" id="1262583"/>
    <lineage>
        <taxon>Bacteria</taxon>
        <taxon>Bacillati</taxon>
        <taxon>Actinomycetota</taxon>
        <taxon>Actinomycetes</taxon>
        <taxon>Pseudonocardiales</taxon>
        <taxon>Pseudonocardiaceae</taxon>
        <taxon>Tamaricihabitans</taxon>
    </lineage>
</organism>
<dbReference type="InterPro" id="IPR038468">
    <property type="entry name" value="MmpS_C"/>
</dbReference>
<keyword evidence="3" id="KW-1003">Cell membrane</keyword>
<dbReference type="OrthoDB" id="3398257at2"/>
<dbReference type="Pfam" id="PF05423">
    <property type="entry name" value="Mycobact_memb"/>
    <property type="match status" value="1"/>
</dbReference>
<accession>A0A4R2RBS3</accession>
<feature type="transmembrane region" description="Helical" evidence="7">
    <location>
        <begin position="42"/>
        <end position="61"/>
    </location>
</feature>
<evidence type="ECO:0000256" key="7">
    <source>
        <dbReference type="SAM" id="Phobius"/>
    </source>
</evidence>
<keyword evidence="5 7" id="KW-1133">Transmembrane helix</keyword>
<dbReference type="AlphaFoldDB" id="A0A4R2RBS3"/>
<dbReference type="Gene3D" id="2.60.40.2880">
    <property type="entry name" value="MmpS1-5, C-terminal soluble domain"/>
    <property type="match status" value="1"/>
</dbReference>